<keyword evidence="2" id="KW-1185">Reference proteome</keyword>
<dbReference type="EMBL" id="CP081303">
    <property type="protein sequence ID" value="QZE14005.1"/>
    <property type="molecule type" value="Genomic_DNA"/>
</dbReference>
<gene>
    <name evidence="1" type="ORF">K4L44_15975</name>
</gene>
<name>A0AC61NEI9_9BACT</name>
<evidence type="ECO:0000313" key="2">
    <source>
        <dbReference type="Proteomes" id="UP000826212"/>
    </source>
</evidence>
<evidence type="ECO:0000313" key="1">
    <source>
        <dbReference type="EMBL" id="QZE14005.1"/>
    </source>
</evidence>
<dbReference type="Proteomes" id="UP000826212">
    <property type="component" value="Chromosome"/>
</dbReference>
<proteinExistence type="predicted"/>
<protein>
    <submittedName>
        <fullName evidence="1">Uncharacterized protein</fullName>
    </submittedName>
</protein>
<accession>A0AC61NEI9</accession>
<organism evidence="1 2">
    <name type="scientific">Halosquirtibacter laminarini</name>
    <dbReference type="NCBI Taxonomy" id="3374600"/>
    <lineage>
        <taxon>Bacteria</taxon>
        <taxon>Pseudomonadati</taxon>
        <taxon>Bacteroidota</taxon>
        <taxon>Bacteroidia</taxon>
        <taxon>Marinilabiliales</taxon>
        <taxon>Prolixibacteraceae</taxon>
        <taxon>Halosquirtibacter</taxon>
    </lineage>
</organism>
<sequence>MTESKKKIQNWTQLCFRLGEMFRLDLDENGVFMLIGIRERGWGFKEYTKEEKLNLIYLGTATLLCEMNRITKVTTDRDGWPVFKEPNIVAEWTEVQKIGELKKGAIVYFNRIWGLN</sequence>
<reference evidence="1" key="1">
    <citation type="submission" date="2021-08" db="EMBL/GenBank/DDBJ databases">
        <title>Novel anaerobic bacterium isolated from sea squirt in East Sea, Republic of Korea.</title>
        <authorList>
            <person name="Nguyen T.H."/>
            <person name="Li Z."/>
            <person name="Lee Y.-J."/>
            <person name="Ko J."/>
            <person name="Kim S.-G."/>
        </authorList>
    </citation>
    <scope>NUCLEOTIDE SEQUENCE</scope>
    <source>
        <strain evidence="1">KCTC 25031</strain>
    </source>
</reference>